<dbReference type="PANTHER" id="PTHR11878">
    <property type="entry name" value="SODIUM/CALCIUM EXCHANGER"/>
    <property type="match status" value="1"/>
</dbReference>
<dbReference type="Pfam" id="PF01699">
    <property type="entry name" value="Na_Ca_ex"/>
    <property type="match status" value="2"/>
</dbReference>
<dbReference type="GO" id="GO:0007154">
    <property type="term" value="P:cell communication"/>
    <property type="evidence" value="ECO:0007669"/>
    <property type="project" value="InterPro"/>
</dbReference>
<organism evidence="22 23">
    <name type="scientific">Folsomia candida</name>
    <name type="common">Springtail</name>
    <dbReference type="NCBI Taxonomy" id="158441"/>
    <lineage>
        <taxon>Eukaryota</taxon>
        <taxon>Metazoa</taxon>
        <taxon>Ecdysozoa</taxon>
        <taxon>Arthropoda</taxon>
        <taxon>Hexapoda</taxon>
        <taxon>Collembola</taxon>
        <taxon>Entomobryomorpha</taxon>
        <taxon>Isotomoidea</taxon>
        <taxon>Isotomidae</taxon>
        <taxon>Proisotominae</taxon>
        <taxon>Folsomia</taxon>
    </lineage>
</organism>
<evidence type="ECO:0000256" key="8">
    <source>
        <dbReference type="ARBA" id="ARBA00022723"/>
    </source>
</evidence>
<dbReference type="GO" id="GO:0030424">
    <property type="term" value="C:axon"/>
    <property type="evidence" value="ECO:0007669"/>
    <property type="project" value="TreeGrafter"/>
</dbReference>
<protein>
    <submittedName>
        <fullName evidence="22">Sodium/calcium exchanger 3</fullName>
    </submittedName>
</protein>
<keyword evidence="15" id="KW-0406">Ion transport</keyword>
<dbReference type="OMA" id="NRYCGAR"/>
<evidence type="ECO:0000256" key="15">
    <source>
        <dbReference type="ARBA" id="ARBA00023065"/>
    </source>
</evidence>
<dbReference type="GO" id="GO:0005432">
    <property type="term" value="F:calcium:sodium antiporter activity"/>
    <property type="evidence" value="ECO:0007669"/>
    <property type="project" value="InterPro"/>
</dbReference>
<evidence type="ECO:0000313" key="23">
    <source>
        <dbReference type="Proteomes" id="UP000198287"/>
    </source>
</evidence>
<gene>
    <name evidence="22" type="ORF">Fcan01_14637</name>
</gene>
<accession>A0A226E116</accession>
<name>A0A226E116_FOLCA</name>
<evidence type="ECO:0000256" key="6">
    <source>
        <dbReference type="ARBA" id="ARBA00022568"/>
    </source>
</evidence>
<sequence>MATTFNLTSIFTTIATTTAKTINDTINTTTANPKHVCEDYTQKCTNHSALGTLWLPILPGEDLWRQWIRGIVYFLALVWFFIGVAIASDIFMNSIEYIISKSKTIPFDVGSGGKEFQTTIKVNVRVWNPTVANLTLMALGSSAPEILLSVIETLNHEFVSQPGDLGPGTIVGSAAFNLLFITAVCVIGVPRGEIRRIDIYNVFIITTLFSLFAYLWLWLVLEVISKDVVELWEALVTLFCFPGLVMIAWWADNQFCFNPRKNLRKSLVEKATEIQREMDGGQEESATPSLLRGDENPLYNSNGEINSAALLSFYKEIRGNAELTDEEAASLVAYKLVQTRRHSRLWYRMGACRALMGSVKLQPALNEKLQQVFNMINDFEKKRPSAALTVIEVSPEMLHKKAIFDFQAASFSVPENIGTLTVTILRTGRVDNEVTLRVLSIEGTAKEGSDYEKVDVKVVFEPFVNERTVDIKIIDDNQAEPDESFFLRLTVENGLMRDDAMLGPTHTMEITIVDDDNPGTISFAKRGMLVSETTRQVDVEVVRTNGADGIVSVKWKTVPDPMGGVKHPTGMVGKLTFQHGEKSKLLHIPLFQDNNQDRSAETFDVFLTETEGRALMGKMVKASITISDDAAFQDTVNKVVELAAAEMEIISAHNTIGDQLIQAFKVGDDDEPTRMDYVMHLICLPWKVLLALIPPPSYLGGWLCFLISLFTIGVLTAVIGDIATVFGCIVGLKPTITAITFVALGTSLPDTFASMAAAKHDDTADNAIGNVTGSNSVNVFLGLGLPWTMATIFHAVRGTPGGYNVPAGSLGFSVLVYSAVAIAAVGLLTARRFLKVFGKAELGGSTGPKIITSLLLVGLWLLYVTLSSLEAYTIIKWVEHAQC</sequence>
<keyword evidence="4" id="KW-0050">Antiport</keyword>
<keyword evidence="10" id="KW-0677">Repeat</keyword>
<feature type="transmembrane region" description="Helical" evidence="20">
    <location>
        <begin position="850"/>
        <end position="869"/>
    </location>
</feature>
<keyword evidence="13 20" id="KW-1133">Transmembrane helix</keyword>
<feature type="transmembrane region" description="Helical" evidence="20">
    <location>
        <begin position="699"/>
        <end position="729"/>
    </location>
</feature>
<proteinExistence type="inferred from homology"/>
<dbReference type="Gene3D" id="2.60.40.2030">
    <property type="match status" value="2"/>
</dbReference>
<keyword evidence="23" id="KW-1185">Reference proteome</keyword>
<feature type="transmembrane region" description="Helical" evidence="20">
    <location>
        <begin position="231"/>
        <end position="251"/>
    </location>
</feature>
<evidence type="ECO:0000256" key="17">
    <source>
        <dbReference type="ARBA" id="ARBA00023180"/>
    </source>
</evidence>
<dbReference type="InterPro" id="IPR003644">
    <property type="entry name" value="Calx_beta"/>
</dbReference>
<evidence type="ECO:0000256" key="10">
    <source>
        <dbReference type="ARBA" id="ARBA00022737"/>
    </source>
</evidence>
<evidence type="ECO:0000256" key="4">
    <source>
        <dbReference type="ARBA" id="ARBA00022449"/>
    </source>
</evidence>
<evidence type="ECO:0000256" key="5">
    <source>
        <dbReference type="ARBA" id="ARBA00022475"/>
    </source>
</evidence>
<evidence type="ECO:0000256" key="3">
    <source>
        <dbReference type="ARBA" id="ARBA00022448"/>
    </source>
</evidence>
<keyword evidence="16 20" id="KW-0472">Membrane</keyword>
<comment type="similarity">
    <text evidence="2">Belongs to the Ca(2+):cation antiporter (CaCA) (TC 2.A.19) family. SLC8 subfamily.</text>
</comment>
<dbReference type="SMART" id="SM00237">
    <property type="entry name" value="Calx_beta"/>
    <property type="match status" value="2"/>
</dbReference>
<dbReference type="InterPro" id="IPR004837">
    <property type="entry name" value="NaCa_Exmemb"/>
</dbReference>
<keyword evidence="14" id="KW-0915">Sodium</keyword>
<keyword evidence="9" id="KW-0732">Signal</keyword>
<keyword evidence="12" id="KW-0112">Calmodulin-binding</keyword>
<dbReference type="Proteomes" id="UP000198287">
    <property type="component" value="Unassembled WGS sequence"/>
</dbReference>
<dbReference type="OrthoDB" id="418484at2759"/>
<comment type="subcellular location">
    <subcellularLocation>
        <location evidence="1">Cell membrane</location>
        <topology evidence="1">Multi-pass membrane protein</topology>
    </subcellularLocation>
</comment>
<keyword evidence="17" id="KW-0325">Glycoprotein</keyword>
<dbReference type="InterPro" id="IPR051171">
    <property type="entry name" value="CaCA"/>
</dbReference>
<feature type="transmembrane region" description="Helical" evidence="20">
    <location>
        <begin position="71"/>
        <end position="92"/>
    </location>
</feature>
<feature type="domain" description="Calx-beta" evidence="21">
    <location>
        <begin position="388"/>
        <end position="490"/>
    </location>
</feature>
<evidence type="ECO:0000256" key="14">
    <source>
        <dbReference type="ARBA" id="ARBA00023053"/>
    </source>
</evidence>
<evidence type="ECO:0000256" key="9">
    <source>
        <dbReference type="ARBA" id="ARBA00022729"/>
    </source>
</evidence>
<dbReference type="GO" id="GO:0098703">
    <property type="term" value="P:calcium ion import across plasma membrane"/>
    <property type="evidence" value="ECO:0007669"/>
    <property type="project" value="TreeGrafter"/>
</dbReference>
<dbReference type="AlphaFoldDB" id="A0A226E116"/>
<keyword evidence="8" id="KW-0479">Metal-binding</keyword>
<dbReference type="Gene3D" id="1.20.1420.30">
    <property type="entry name" value="NCX, central ion-binding region"/>
    <property type="match status" value="2"/>
</dbReference>
<keyword evidence="18" id="KW-0739">Sodium transport</keyword>
<dbReference type="PANTHER" id="PTHR11878:SF65">
    <property type="entry name" value="NA_CA-EXCHANGE PROTEIN, ISOFORM G"/>
    <property type="match status" value="1"/>
</dbReference>
<dbReference type="Pfam" id="PF03160">
    <property type="entry name" value="Calx-beta"/>
    <property type="match status" value="1"/>
</dbReference>
<dbReference type="GO" id="GO:0042383">
    <property type="term" value="C:sarcolemma"/>
    <property type="evidence" value="ECO:0007669"/>
    <property type="project" value="TreeGrafter"/>
</dbReference>
<feature type="domain" description="Calx-beta" evidence="21">
    <location>
        <begin position="508"/>
        <end position="608"/>
    </location>
</feature>
<feature type="transmembrane region" description="Helical" evidence="20">
    <location>
        <begin position="677"/>
        <end position="693"/>
    </location>
</feature>
<evidence type="ECO:0000256" key="19">
    <source>
        <dbReference type="ARBA" id="ARBA00033667"/>
    </source>
</evidence>
<evidence type="ECO:0000256" key="13">
    <source>
        <dbReference type="ARBA" id="ARBA00022989"/>
    </source>
</evidence>
<feature type="transmembrane region" description="Helical" evidence="20">
    <location>
        <begin position="199"/>
        <end position="219"/>
    </location>
</feature>
<feature type="transmembrane region" description="Helical" evidence="20">
    <location>
        <begin position="777"/>
        <end position="796"/>
    </location>
</feature>
<dbReference type="InterPro" id="IPR038081">
    <property type="entry name" value="CalX-like_sf"/>
</dbReference>
<keyword evidence="7 20" id="KW-0812">Transmembrane</keyword>
<comment type="catalytic activity">
    <reaction evidence="19">
        <text>Ca(2+)(in) + 3 Na(+)(out) = Ca(2+)(out) + 3 Na(+)(in)</text>
        <dbReference type="Rhea" id="RHEA:69955"/>
        <dbReference type="ChEBI" id="CHEBI:29101"/>
        <dbReference type="ChEBI" id="CHEBI:29108"/>
    </reaction>
</comment>
<keyword evidence="5" id="KW-1003">Cell membrane</keyword>
<evidence type="ECO:0000259" key="21">
    <source>
        <dbReference type="SMART" id="SM00237"/>
    </source>
</evidence>
<evidence type="ECO:0000256" key="16">
    <source>
        <dbReference type="ARBA" id="ARBA00023136"/>
    </source>
</evidence>
<evidence type="ECO:0000256" key="12">
    <source>
        <dbReference type="ARBA" id="ARBA00022860"/>
    </source>
</evidence>
<evidence type="ECO:0000313" key="22">
    <source>
        <dbReference type="EMBL" id="OXA50667.1"/>
    </source>
</evidence>
<comment type="caution">
    <text evidence="22">The sequence shown here is derived from an EMBL/GenBank/DDBJ whole genome shotgun (WGS) entry which is preliminary data.</text>
</comment>
<feature type="transmembrane region" description="Helical" evidence="20">
    <location>
        <begin position="165"/>
        <end position="187"/>
    </location>
</feature>
<keyword evidence="3" id="KW-0813">Transport</keyword>
<dbReference type="InterPro" id="IPR044880">
    <property type="entry name" value="NCX_ion-bd_dom_sf"/>
</dbReference>
<evidence type="ECO:0000256" key="7">
    <source>
        <dbReference type="ARBA" id="ARBA00022692"/>
    </source>
</evidence>
<evidence type="ECO:0000256" key="18">
    <source>
        <dbReference type="ARBA" id="ARBA00023201"/>
    </source>
</evidence>
<dbReference type="PRINTS" id="PR01259">
    <property type="entry name" value="NACAEXCHNGR"/>
</dbReference>
<dbReference type="InterPro" id="IPR004836">
    <property type="entry name" value="Na_Ca_Ex"/>
</dbReference>
<dbReference type="EMBL" id="LNIX01000008">
    <property type="protein sequence ID" value="OXA50667.1"/>
    <property type="molecule type" value="Genomic_DNA"/>
</dbReference>
<dbReference type="GO" id="GO:0098794">
    <property type="term" value="C:postsynapse"/>
    <property type="evidence" value="ECO:0007669"/>
    <property type="project" value="TreeGrafter"/>
</dbReference>
<feature type="transmembrane region" description="Helical" evidence="20">
    <location>
        <begin position="736"/>
        <end position="757"/>
    </location>
</feature>
<reference evidence="22 23" key="1">
    <citation type="submission" date="2015-12" db="EMBL/GenBank/DDBJ databases">
        <title>The genome of Folsomia candida.</title>
        <authorList>
            <person name="Faddeeva A."/>
            <person name="Derks M.F."/>
            <person name="Anvar Y."/>
            <person name="Smit S."/>
            <person name="Van Straalen N."/>
            <person name="Roelofs D."/>
        </authorList>
    </citation>
    <scope>NUCLEOTIDE SEQUENCE [LARGE SCALE GENOMIC DNA]</scope>
    <source>
        <strain evidence="22 23">VU population</strain>
        <tissue evidence="22">Whole body</tissue>
    </source>
</reference>
<evidence type="ECO:0000256" key="11">
    <source>
        <dbReference type="ARBA" id="ARBA00022837"/>
    </source>
</evidence>
<feature type="transmembrane region" description="Helical" evidence="20">
    <location>
        <begin position="808"/>
        <end position="830"/>
    </location>
</feature>
<evidence type="ECO:0000256" key="20">
    <source>
        <dbReference type="SAM" id="Phobius"/>
    </source>
</evidence>
<keyword evidence="11" id="KW-0106">Calcium</keyword>
<keyword evidence="6" id="KW-0109">Calcium transport</keyword>
<dbReference type="GO" id="GO:0005516">
    <property type="term" value="F:calmodulin binding"/>
    <property type="evidence" value="ECO:0007669"/>
    <property type="project" value="UniProtKB-KW"/>
</dbReference>
<dbReference type="SUPFAM" id="SSF141072">
    <property type="entry name" value="CalX-like"/>
    <property type="match status" value="2"/>
</dbReference>
<evidence type="ECO:0000256" key="1">
    <source>
        <dbReference type="ARBA" id="ARBA00004651"/>
    </source>
</evidence>
<evidence type="ECO:0000256" key="2">
    <source>
        <dbReference type="ARBA" id="ARBA00007489"/>
    </source>
</evidence>
<dbReference type="GO" id="GO:0046872">
    <property type="term" value="F:metal ion binding"/>
    <property type="evidence" value="ECO:0007669"/>
    <property type="project" value="UniProtKB-KW"/>
</dbReference>